<dbReference type="InterPro" id="IPR024047">
    <property type="entry name" value="MM3350-like_sf"/>
</dbReference>
<dbReference type="PANTHER" id="PTHR41878">
    <property type="entry name" value="LEXA REPRESSOR-RELATED"/>
    <property type="match status" value="1"/>
</dbReference>
<proteinExistence type="predicted"/>
<feature type="region of interest" description="Disordered" evidence="1">
    <location>
        <begin position="1"/>
        <end position="21"/>
    </location>
</feature>
<dbReference type="Gene3D" id="3.10.290.30">
    <property type="entry name" value="MM3350-like"/>
    <property type="match status" value="1"/>
</dbReference>
<protein>
    <recommendedName>
        <fullName evidence="2">Plasmid pRiA4b Orf3-like domain-containing protein</fullName>
    </recommendedName>
</protein>
<sequence>MAEAPFPTASGPHGDGTDDPAELRRSLVEAGMPPQILELIDGTAADREQVIAQLNDAGLLPGPDDAVANLVAGFAPLAERGADALSAEVSGHEFLAAMRVAAGSNGADDAGLADILSGLSGQVVEHGGPVALAMLRALAVTAPEPVRPTLAAAADRLAATGIKDRPWVKDLGALKVVDAFGHGDETGFQEAVAVTFRYGRREHTLVVLIDHSLGGGIKDCWVSPDPATMRDAYRQAAMLPGVVFRDFTPAEAATILRRALEQPPCPEQDDQIEDVALHLDLVRNRVARIRRPSTPPAPARVPAPAARGVRGTVHRLKVTLRGTKPPIWRRIEVPSTIRLDRLHLVLQVAFGWEDYHMWVFEGRNAEYGVPDPELGHRSAAAKKLADVAPHRGDRLAYTYDFGDDWRHDLLVEEVLASPAGSTTARCVTGRRAGPPEDCGGVWGYEYMSEILGDPAHEEHAAYLAQLGLETAADFDPASFDLDGINRELAKIPITR</sequence>
<comment type="caution">
    <text evidence="3">The sequence shown here is derived from an EMBL/GenBank/DDBJ whole genome shotgun (WGS) entry which is preliminary data.</text>
</comment>
<name>A0ABT9N7C1_9ACTN</name>
<reference evidence="3 4" key="1">
    <citation type="submission" date="2023-07" db="EMBL/GenBank/DDBJ databases">
        <title>Sequencing the genomes of 1000 actinobacteria strains.</title>
        <authorList>
            <person name="Klenk H.-P."/>
        </authorList>
    </citation>
    <scope>NUCLEOTIDE SEQUENCE [LARGE SCALE GENOMIC DNA]</scope>
    <source>
        <strain evidence="3 4">DSM 44710</strain>
    </source>
</reference>
<evidence type="ECO:0000313" key="4">
    <source>
        <dbReference type="Proteomes" id="UP001240984"/>
    </source>
</evidence>
<feature type="domain" description="Plasmid pRiA4b Orf3-like" evidence="2">
    <location>
        <begin position="313"/>
        <end position="482"/>
    </location>
</feature>
<evidence type="ECO:0000259" key="2">
    <source>
        <dbReference type="Pfam" id="PF07929"/>
    </source>
</evidence>
<dbReference type="InterPro" id="IPR012912">
    <property type="entry name" value="Plasmid_pRiA4b_Orf3-like"/>
</dbReference>
<evidence type="ECO:0000256" key="1">
    <source>
        <dbReference type="SAM" id="MobiDB-lite"/>
    </source>
</evidence>
<gene>
    <name evidence="3" type="ORF">J2S43_008112</name>
</gene>
<organism evidence="3 4">
    <name type="scientific">Catenuloplanes nepalensis</name>
    <dbReference type="NCBI Taxonomy" id="587533"/>
    <lineage>
        <taxon>Bacteria</taxon>
        <taxon>Bacillati</taxon>
        <taxon>Actinomycetota</taxon>
        <taxon>Actinomycetes</taxon>
        <taxon>Micromonosporales</taxon>
        <taxon>Micromonosporaceae</taxon>
        <taxon>Catenuloplanes</taxon>
    </lineage>
</organism>
<dbReference type="RefSeq" id="WP_306838538.1">
    <property type="nucleotide sequence ID" value="NZ_JAUSRA010000001.1"/>
</dbReference>
<dbReference type="SUPFAM" id="SSF159941">
    <property type="entry name" value="MM3350-like"/>
    <property type="match status" value="1"/>
</dbReference>
<accession>A0ABT9N7C1</accession>
<evidence type="ECO:0000313" key="3">
    <source>
        <dbReference type="EMBL" id="MDP9799600.1"/>
    </source>
</evidence>
<dbReference type="PANTHER" id="PTHR41878:SF1">
    <property type="entry name" value="TNPR PROTEIN"/>
    <property type="match status" value="1"/>
</dbReference>
<keyword evidence="4" id="KW-1185">Reference proteome</keyword>
<dbReference type="Pfam" id="PF07929">
    <property type="entry name" value="PRiA4_ORF3"/>
    <property type="match status" value="1"/>
</dbReference>
<dbReference type="Proteomes" id="UP001240984">
    <property type="component" value="Unassembled WGS sequence"/>
</dbReference>
<dbReference type="EMBL" id="JAUSRA010000001">
    <property type="protein sequence ID" value="MDP9799600.1"/>
    <property type="molecule type" value="Genomic_DNA"/>
</dbReference>